<keyword evidence="7" id="KW-0436">Ligase</keyword>
<proteinExistence type="predicted"/>
<feature type="transmembrane region" description="Helical" evidence="5">
    <location>
        <begin position="159"/>
        <end position="176"/>
    </location>
</feature>
<evidence type="ECO:0000313" key="8">
    <source>
        <dbReference type="Proteomes" id="UP000184342"/>
    </source>
</evidence>
<organism evidence="7 8">
    <name type="scientific">Parasporobacterium paucivorans DSM 15970</name>
    <dbReference type="NCBI Taxonomy" id="1122934"/>
    <lineage>
        <taxon>Bacteria</taxon>
        <taxon>Bacillati</taxon>
        <taxon>Bacillota</taxon>
        <taxon>Clostridia</taxon>
        <taxon>Lachnospirales</taxon>
        <taxon>Lachnospiraceae</taxon>
        <taxon>Parasporobacterium</taxon>
    </lineage>
</organism>
<name>A0A1M6GUC6_9FIRM</name>
<protein>
    <submittedName>
        <fullName evidence="7">O-Antigen ligase</fullName>
    </submittedName>
</protein>
<accession>A0A1M6GUC6</accession>
<keyword evidence="8" id="KW-1185">Reference proteome</keyword>
<feature type="transmembrane region" description="Helical" evidence="5">
    <location>
        <begin position="117"/>
        <end position="139"/>
    </location>
</feature>
<evidence type="ECO:0000256" key="2">
    <source>
        <dbReference type="ARBA" id="ARBA00022692"/>
    </source>
</evidence>
<evidence type="ECO:0000256" key="4">
    <source>
        <dbReference type="ARBA" id="ARBA00023136"/>
    </source>
</evidence>
<sequence length="380" mass="42885">MTNISEKSTKIQIAVLCFATNISQLPILVERGLTTIVAMPLWVVALLLIVFKNRYKLKKEIFFLLVMAVLFLIGQCLATIINGNDYLITSLSYPFYLSIFMVLVIYFYSGKMTEKDFGIIAAGYISSTAIVAFAVYFTYFRGGFDWNSIQYVYSSKNSVSQIIFTAITLLIFCIRPTRKYQRVFKYAGVLLFTVFLLALRSRASILGLLIIIIIVVFFSRADWKIKALIMLVIVGFAIALFSNDSLYNFLVNNILLGNRDIKNLDEVSSGRLDILSTFPSLIEGNGLLGAGNRYYECFYLAAFLQHGYIFGSILIIVAIYPAIWAVRHLRMDESVNIMFLVLAVSYCVNGIFEGVAPLGPGVKCYFVWLMLGLMLKREHS</sequence>
<feature type="transmembrane region" description="Helical" evidence="5">
    <location>
        <begin position="205"/>
        <end position="221"/>
    </location>
</feature>
<gene>
    <name evidence="7" type="ORF">SAMN02745691_01393</name>
</gene>
<feature type="transmembrane region" description="Helical" evidence="5">
    <location>
        <begin position="298"/>
        <end position="323"/>
    </location>
</feature>
<dbReference type="AlphaFoldDB" id="A0A1M6GUC6"/>
<evidence type="ECO:0000256" key="3">
    <source>
        <dbReference type="ARBA" id="ARBA00022989"/>
    </source>
</evidence>
<feature type="transmembrane region" description="Helical" evidence="5">
    <location>
        <begin position="93"/>
        <end position="110"/>
    </location>
</feature>
<dbReference type="InterPro" id="IPR007016">
    <property type="entry name" value="O-antigen_ligase-rel_domated"/>
</dbReference>
<dbReference type="GO" id="GO:0016020">
    <property type="term" value="C:membrane"/>
    <property type="evidence" value="ECO:0007669"/>
    <property type="project" value="UniProtKB-SubCell"/>
</dbReference>
<dbReference type="Pfam" id="PF04932">
    <property type="entry name" value="Wzy_C"/>
    <property type="match status" value="1"/>
</dbReference>
<keyword evidence="4 5" id="KW-0472">Membrane</keyword>
<dbReference type="EMBL" id="FQYT01000013">
    <property type="protein sequence ID" value="SHJ13532.1"/>
    <property type="molecule type" value="Genomic_DNA"/>
</dbReference>
<feature type="transmembrane region" description="Helical" evidence="5">
    <location>
        <begin position="62"/>
        <end position="81"/>
    </location>
</feature>
<keyword evidence="3 5" id="KW-1133">Transmembrane helix</keyword>
<dbReference type="GO" id="GO:0016874">
    <property type="term" value="F:ligase activity"/>
    <property type="evidence" value="ECO:0007669"/>
    <property type="project" value="UniProtKB-KW"/>
</dbReference>
<evidence type="ECO:0000256" key="1">
    <source>
        <dbReference type="ARBA" id="ARBA00004141"/>
    </source>
</evidence>
<evidence type="ECO:0000259" key="6">
    <source>
        <dbReference type="Pfam" id="PF04932"/>
    </source>
</evidence>
<dbReference type="STRING" id="1122934.SAMN02745691_01393"/>
<dbReference type="Proteomes" id="UP000184342">
    <property type="component" value="Unassembled WGS sequence"/>
</dbReference>
<comment type="subcellular location">
    <subcellularLocation>
        <location evidence="1">Membrane</location>
        <topology evidence="1">Multi-pass membrane protein</topology>
    </subcellularLocation>
</comment>
<feature type="transmembrane region" description="Helical" evidence="5">
    <location>
        <begin position="32"/>
        <end position="50"/>
    </location>
</feature>
<evidence type="ECO:0000313" key="7">
    <source>
        <dbReference type="EMBL" id="SHJ13532.1"/>
    </source>
</evidence>
<reference evidence="7 8" key="1">
    <citation type="submission" date="2016-11" db="EMBL/GenBank/DDBJ databases">
        <authorList>
            <person name="Jaros S."/>
            <person name="Januszkiewicz K."/>
            <person name="Wedrychowicz H."/>
        </authorList>
    </citation>
    <scope>NUCLEOTIDE SEQUENCE [LARGE SCALE GENOMIC DNA]</scope>
    <source>
        <strain evidence="7 8">DSM 15970</strain>
    </source>
</reference>
<feature type="transmembrane region" description="Helical" evidence="5">
    <location>
        <begin position="335"/>
        <end position="352"/>
    </location>
</feature>
<feature type="transmembrane region" description="Helical" evidence="5">
    <location>
        <begin position="228"/>
        <end position="250"/>
    </location>
</feature>
<keyword evidence="2 5" id="KW-0812">Transmembrane</keyword>
<feature type="domain" description="O-antigen ligase-related" evidence="6">
    <location>
        <begin position="188"/>
        <end position="294"/>
    </location>
</feature>
<feature type="transmembrane region" description="Helical" evidence="5">
    <location>
        <begin position="183"/>
        <end position="199"/>
    </location>
</feature>
<evidence type="ECO:0000256" key="5">
    <source>
        <dbReference type="SAM" id="Phobius"/>
    </source>
</evidence>